<feature type="region of interest" description="Disordered" evidence="1">
    <location>
        <begin position="866"/>
        <end position="940"/>
    </location>
</feature>
<feature type="region of interest" description="Disordered" evidence="1">
    <location>
        <begin position="408"/>
        <end position="427"/>
    </location>
</feature>
<feature type="compositionally biased region" description="Low complexity" evidence="1">
    <location>
        <begin position="880"/>
        <end position="896"/>
    </location>
</feature>
<proteinExistence type="predicted"/>
<gene>
    <name evidence="2" type="ORF">DNG_06630</name>
</gene>
<accession>A0AAE8SXH2</accession>
<comment type="caution">
    <text evidence="2">The sequence shown here is derived from an EMBL/GenBank/DDBJ whole genome shotgun (WGS) entry which is preliminary data.</text>
</comment>
<dbReference type="AlphaFoldDB" id="A0AAE8SXH2"/>
<evidence type="ECO:0000313" key="2">
    <source>
        <dbReference type="EMBL" id="SPO03947.1"/>
    </source>
</evidence>
<feature type="compositionally biased region" description="Basic and acidic residues" evidence="1">
    <location>
        <begin position="336"/>
        <end position="349"/>
    </location>
</feature>
<evidence type="ECO:0000313" key="3">
    <source>
        <dbReference type="Proteomes" id="UP001187682"/>
    </source>
</evidence>
<keyword evidence="3" id="KW-1185">Reference proteome</keyword>
<reference evidence="2" key="1">
    <citation type="submission" date="2018-03" db="EMBL/GenBank/DDBJ databases">
        <authorList>
            <person name="Guldener U."/>
        </authorList>
    </citation>
    <scope>NUCLEOTIDE SEQUENCE</scope>
</reference>
<feature type="compositionally biased region" description="Polar residues" evidence="1">
    <location>
        <begin position="867"/>
        <end position="879"/>
    </location>
</feature>
<dbReference type="Proteomes" id="UP001187682">
    <property type="component" value="Unassembled WGS sequence"/>
</dbReference>
<feature type="region of interest" description="Disordered" evidence="1">
    <location>
        <begin position="329"/>
        <end position="368"/>
    </location>
</feature>
<evidence type="ECO:0000256" key="1">
    <source>
        <dbReference type="SAM" id="MobiDB-lite"/>
    </source>
</evidence>
<sequence>MLDYHGNLVAFEGPTEVVSTQLRLLPRSPQILILPSIQNYLPPAETSPSNSPEVFDAATFVCKVHNAVTTRTAAAASFLADATPDSKRLVFVHGGTPSAYALCIDAFARHETRGDSGRAESLLRHLIASGLAGLSSSAQNKERPHHRRNQQALVLDECALFQAQFQDPITRAMRAADALDEQTAELQPNTDLDMTAPARQRPRSMSLPVYGYVDHFGDSAPFYLFGAGAEEKEEEKIDEEGAQDRSFFFQSPRVDASCFYDDRDEVETLELSRTPPLTPLSPSHMSEGYVRQSICSSTGRDDRRLSILSIDDVVFGEASIVRMSRELPKRSLKRTRSLDRTSSRNHDLPLRIPSSRRPELDPEAPESPTMIPQVDAAHERAIPLPPVLTRYSYFGSPKTVFVKPVRPAATRREPAQEPPVQQSYADRGTDEEGDLLAEGDVPAEGDALAEEEGFRAALPFDEDMVVYLRDELSDPLLESLIQSFRDGEYPPPLPPSRTSESQDASAPGISGASTPNQSLPPRLELDFSSAAAKPDETAARKIDLDGEYDPFAYDKQPSWIVPPKVTAPRTPPTPAHTPPPPIALQTRSKKVFDFNTGECHTPVAIQNGLRSMLEEHFPSEQNSGFHQFSFHRLPELGGLWKPIFREDDGGGSVRVGDNTSRGRTVDQIIAIGSQSDVNKEFVSGVSGRLEKLGADAPGASLSGRLEFRYLIANAMQSFTAQPLAKQTRENPFASPYLLATLVIPHLETYLAAHPGVRLLLLEYPAEHLPTVLAIQRLVGVDLMKVAQVVDPDSSASPLPFTHIRGSPIRSGYISPSPPPLGFPAPPSGLGSVPVTQANFLLVSTATEAEVADFVSAVSGVLAGISPAYSQRPPSSESWTSQGRSCHSGSRSHSSPNMSPPPSRRKIHRDPPSPAHSDRSRLTGETRGVTPPPASYYIIPSKKEGLSPAGSPWRENVPSPEASHLVMPSLSSEAKSETSVLDFDIEEGEMSDLDMELDMEEKRLMPIFMRTGESPIGSQKALKFLGLA</sequence>
<protein>
    <submittedName>
        <fullName evidence="2">Uncharacterized protein</fullName>
    </submittedName>
</protein>
<name>A0AAE8SXH2_9PEZI</name>
<feature type="region of interest" description="Disordered" evidence="1">
    <location>
        <begin position="485"/>
        <end position="522"/>
    </location>
</feature>
<dbReference type="EMBL" id="ONZQ02000009">
    <property type="protein sequence ID" value="SPO03947.1"/>
    <property type="molecule type" value="Genomic_DNA"/>
</dbReference>
<organism evidence="2 3">
    <name type="scientific">Cephalotrichum gorgonifer</name>
    <dbReference type="NCBI Taxonomy" id="2041049"/>
    <lineage>
        <taxon>Eukaryota</taxon>
        <taxon>Fungi</taxon>
        <taxon>Dikarya</taxon>
        <taxon>Ascomycota</taxon>
        <taxon>Pezizomycotina</taxon>
        <taxon>Sordariomycetes</taxon>
        <taxon>Hypocreomycetidae</taxon>
        <taxon>Microascales</taxon>
        <taxon>Microascaceae</taxon>
        <taxon>Cephalotrichum</taxon>
    </lineage>
</organism>